<dbReference type="OMA" id="LKCHGAH"/>
<keyword evidence="7 13" id="KW-1133">Transmembrane helix</keyword>
<dbReference type="SMART" id="SM00409">
    <property type="entry name" value="IG"/>
    <property type="match status" value="2"/>
</dbReference>
<evidence type="ECO:0000256" key="2">
    <source>
        <dbReference type="ARBA" id="ARBA00022475"/>
    </source>
</evidence>
<dbReference type="PANTHER" id="PTHR11481">
    <property type="entry name" value="IMMUNOGLOBULIN FC RECEPTOR"/>
    <property type="match status" value="1"/>
</dbReference>
<evidence type="ECO:0000259" key="15">
    <source>
        <dbReference type="PROSITE" id="PS50835"/>
    </source>
</evidence>
<evidence type="ECO:0000256" key="4">
    <source>
        <dbReference type="ARBA" id="ARBA00022692"/>
    </source>
</evidence>
<feature type="signal peptide" evidence="14">
    <location>
        <begin position="1"/>
        <end position="37"/>
    </location>
</feature>
<feature type="transmembrane region" description="Helical" evidence="13">
    <location>
        <begin position="210"/>
        <end position="234"/>
    </location>
</feature>
<evidence type="ECO:0000256" key="8">
    <source>
        <dbReference type="ARBA" id="ARBA00023136"/>
    </source>
</evidence>
<accession>A0A8C6RD25</accession>
<feature type="chain" id="PRO_5034686219" description="Ig-like domain-containing protein" evidence="14">
    <location>
        <begin position="38"/>
        <end position="259"/>
    </location>
</feature>
<keyword evidence="11" id="KW-0325">Glycoprotein</keyword>
<keyword evidence="12" id="KW-0393">Immunoglobulin domain</keyword>
<dbReference type="GO" id="GO:0050766">
    <property type="term" value="P:positive regulation of phagocytosis"/>
    <property type="evidence" value="ECO:0007669"/>
    <property type="project" value="TreeGrafter"/>
</dbReference>
<evidence type="ECO:0000256" key="6">
    <source>
        <dbReference type="ARBA" id="ARBA00022737"/>
    </source>
</evidence>
<dbReference type="InterPro" id="IPR007110">
    <property type="entry name" value="Ig-like_dom"/>
</dbReference>
<keyword evidence="4 13" id="KW-0812">Transmembrane</keyword>
<evidence type="ECO:0000256" key="11">
    <source>
        <dbReference type="ARBA" id="ARBA00023180"/>
    </source>
</evidence>
<evidence type="ECO:0000256" key="9">
    <source>
        <dbReference type="ARBA" id="ARBA00023157"/>
    </source>
</evidence>
<evidence type="ECO:0000313" key="17">
    <source>
        <dbReference type="Proteomes" id="UP000694381"/>
    </source>
</evidence>
<dbReference type="PANTHER" id="PTHR11481:SF97">
    <property type="entry name" value="LOW AFFINITY IMMUNOGLOBULIN GAMMA FC REGION RECEPTOR II-B-RELATED"/>
    <property type="match status" value="1"/>
</dbReference>
<dbReference type="GO" id="GO:0009897">
    <property type="term" value="C:external side of plasma membrane"/>
    <property type="evidence" value="ECO:0007669"/>
    <property type="project" value="TreeGrafter"/>
</dbReference>
<dbReference type="FunFam" id="2.60.40.10:FF:000356">
    <property type="entry name" value="Low affinity immunoglobulin gamma Fc region receptor III-A"/>
    <property type="match status" value="1"/>
</dbReference>
<evidence type="ECO:0000256" key="3">
    <source>
        <dbReference type="ARBA" id="ARBA00022652"/>
    </source>
</evidence>
<keyword evidence="2" id="KW-1003">Cell membrane</keyword>
<dbReference type="Proteomes" id="UP000694381">
    <property type="component" value="Unassembled WGS sequence"/>
</dbReference>
<dbReference type="PROSITE" id="PS50835">
    <property type="entry name" value="IG_LIKE"/>
    <property type="match status" value="2"/>
</dbReference>
<dbReference type="AlphaFoldDB" id="A0A8C6RD25"/>
<gene>
    <name evidence="16" type="primary">Fcgr2a</name>
</gene>
<comment type="subcellular location">
    <subcellularLocation>
        <location evidence="1">Cell membrane</location>
        <topology evidence="1">Single-pass type I membrane protein</topology>
    </subcellularLocation>
</comment>
<reference evidence="16" key="2">
    <citation type="submission" date="2025-09" db="UniProtKB">
        <authorList>
            <consortium name="Ensembl"/>
        </authorList>
    </citation>
    <scope>IDENTIFICATION</scope>
</reference>
<dbReference type="FunFam" id="2.60.40.10:FF:000217">
    <property type="entry name" value="High affinity immunoglobulin gamma Fc receptor I"/>
    <property type="match status" value="1"/>
</dbReference>
<keyword evidence="17" id="KW-1185">Reference proteome</keyword>
<protein>
    <recommendedName>
        <fullName evidence="15">Ig-like domain-containing protein</fullName>
    </recommendedName>
</protein>
<feature type="domain" description="Ig-like" evidence="15">
    <location>
        <begin position="130"/>
        <end position="198"/>
    </location>
</feature>
<evidence type="ECO:0000313" key="16">
    <source>
        <dbReference type="Ensembl" id="ENSNGAP00000017195.1"/>
    </source>
</evidence>
<dbReference type="InterPro" id="IPR050488">
    <property type="entry name" value="Ig_Fc_receptor"/>
</dbReference>
<organism evidence="16 17">
    <name type="scientific">Nannospalax galili</name>
    <name type="common">Northern Israeli blind subterranean mole rat</name>
    <name type="synonym">Spalax galili</name>
    <dbReference type="NCBI Taxonomy" id="1026970"/>
    <lineage>
        <taxon>Eukaryota</taxon>
        <taxon>Metazoa</taxon>
        <taxon>Chordata</taxon>
        <taxon>Craniata</taxon>
        <taxon>Vertebrata</taxon>
        <taxon>Euteleostomi</taxon>
        <taxon>Mammalia</taxon>
        <taxon>Eutheria</taxon>
        <taxon>Euarchontoglires</taxon>
        <taxon>Glires</taxon>
        <taxon>Rodentia</taxon>
        <taxon>Myomorpha</taxon>
        <taxon>Muroidea</taxon>
        <taxon>Spalacidae</taxon>
        <taxon>Spalacinae</taxon>
        <taxon>Nannospalax</taxon>
    </lineage>
</organism>
<keyword evidence="5 14" id="KW-0732">Signal</keyword>
<evidence type="ECO:0000256" key="1">
    <source>
        <dbReference type="ARBA" id="ARBA00004251"/>
    </source>
</evidence>
<dbReference type="Pfam" id="PF13895">
    <property type="entry name" value="Ig_2"/>
    <property type="match status" value="2"/>
</dbReference>
<keyword evidence="9" id="KW-1015">Disulfide bond</keyword>
<dbReference type="GeneTree" id="ENSGT01050000244808"/>
<dbReference type="InterPro" id="IPR036179">
    <property type="entry name" value="Ig-like_dom_sf"/>
</dbReference>
<feature type="domain" description="Ig-like" evidence="15">
    <location>
        <begin position="21"/>
        <end position="116"/>
    </location>
</feature>
<keyword evidence="10" id="KW-0675">Receptor</keyword>
<dbReference type="GO" id="GO:0019770">
    <property type="term" value="F:IgG receptor activity"/>
    <property type="evidence" value="ECO:0007669"/>
    <property type="project" value="TreeGrafter"/>
</dbReference>
<keyword evidence="6" id="KW-0677">Repeat</keyword>
<evidence type="ECO:0000256" key="7">
    <source>
        <dbReference type="ARBA" id="ARBA00022989"/>
    </source>
</evidence>
<dbReference type="InterPro" id="IPR013783">
    <property type="entry name" value="Ig-like_fold"/>
</dbReference>
<evidence type="ECO:0000256" key="14">
    <source>
        <dbReference type="SAM" id="SignalP"/>
    </source>
</evidence>
<evidence type="ECO:0000256" key="5">
    <source>
        <dbReference type="ARBA" id="ARBA00022729"/>
    </source>
</evidence>
<reference evidence="16" key="1">
    <citation type="submission" date="2025-08" db="UniProtKB">
        <authorList>
            <consortium name="Ensembl"/>
        </authorList>
    </citation>
    <scope>IDENTIFICATION</scope>
</reference>
<evidence type="ECO:0000256" key="13">
    <source>
        <dbReference type="SAM" id="Phobius"/>
    </source>
</evidence>
<evidence type="ECO:0000256" key="12">
    <source>
        <dbReference type="ARBA" id="ARBA00023319"/>
    </source>
</evidence>
<proteinExistence type="predicted"/>
<dbReference type="SUPFAM" id="SSF48726">
    <property type="entry name" value="Immunoglobulin"/>
    <property type="match status" value="2"/>
</dbReference>
<dbReference type="InterPro" id="IPR003599">
    <property type="entry name" value="Ig_sub"/>
</dbReference>
<dbReference type="Gene3D" id="2.60.40.10">
    <property type="entry name" value="Immunoglobulins"/>
    <property type="match status" value="2"/>
</dbReference>
<dbReference type="GO" id="GO:0032760">
    <property type="term" value="P:positive regulation of tumor necrosis factor production"/>
    <property type="evidence" value="ECO:0007669"/>
    <property type="project" value="TreeGrafter"/>
</dbReference>
<dbReference type="GO" id="GO:0019864">
    <property type="term" value="F:IgG binding"/>
    <property type="evidence" value="ECO:0007669"/>
    <property type="project" value="UniProtKB-KW"/>
</dbReference>
<dbReference type="GO" id="GO:0001788">
    <property type="term" value="P:antibody-dependent cellular cytotoxicity"/>
    <property type="evidence" value="ECO:0007669"/>
    <property type="project" value="TreeGrafter"/>
</dbReference>
<evidence type="ECO:0000256" key="10">
    <source>
        <dbReference type="ARBA" id="ARBA00023170"/>
    </source>
</evidence>
<name>A0A8C6RD25_NANGA</name>
<sequence>MTLETQMFQNVHPGSQRLLQPLTILLLFACFQKAVVKLEPPWVQVLKEDSMTLKCEGAHNLGNYSYSTQWFHNGSRIPGQAQSSYRFKATMNDSGEYQCQMNQTSLSDPVHLGVISDWLLLQTSQLVFQEGETFTLKCHSWKSQALNKITFFQNGNPVRFSNKNSWLISKANHNHSGDYYCKAFLGKNRHTSKSVTITVQGPVIPPSSLLWYHVAFCLMICLVFAVDTGLYFYVRRNLPSSVEDWRNCKVRRCQSSQYK</sequence>
<dbReference type="Ensembl" id="ENSNGAT00000022823.1">
    <property type="protein sequence ID" value="ENSNGAP00000017195.1"/>
    <property type="gene ID" value="ENSNGAG00000017696.1"/>
</dbReference>
<keyword evidence="8 13" id="KW-0472">Membrane</keyword>
<keyword evidence="3" id="KW-0390">IgG-binding protein</keyword>